<dbReference type="EMBL" id="MN740006">
    <property type="protein sequence ID" value="QHT83100.1"/>
    <property type="molecule type" value="Genomic_DNA"/>
</dbReference>
<keyword evidence="6" id="KW-0946">Virion</keyword>
<evidence type="ECO:0000259" key="8">
    <source>
        <dbReference type="Pfam" id="PF19244"/>
    </source>
</evidence>
<evidence type="ECO:0000256" key="7">
    <source>
        <dbReference type="ARBA" id="ARBA00023163"/>
    </source>
</evidence>
<evidence type="ECO:0000313" key="9">
    <source>
        <dbReference type="EMBL" id="QHT83100.1"/>
    </source>
</evidence>
<keyword evidence="2" id="KW-0507">mRNA processing</keyword>
<keyword evidence="3" id="KW-0808">Transferase</keyword>
<accession>A0A6C0HRU1</accession>
<feature type="domain" description="Poly(A) polymerase catalytic subunit" evidence="8">
    <location>
        <begin position="33"/>
        <end position="161"/>
    </location>
</feature>
<dbReference type="AlphaFoldDB" id="A0A6C0HRU1"/>
<keyword evidence="5" id="KW-0067">ATP-binding</keyword>
<dbReference type="GO" id="GO:0006397">
    <property type="term" value="P:mRNA processing"/>
    <property type="evidence" value="ECO:0007669"/>
    <property type="project" value="UniProtKB-KW"/>
</dbReference>
<proteinExistence type="predicted"/>
<name>A0A6C0HRU1_9ZZZZ</name>
<keyword evidence="7" id="KW-0804">Transcription</keyword>
<evidence type="ECO:0000256" key="2">
    <source>
        <dbReference type="ARBA" id="ARBA00022664"/>
    </source>
</evidence>
<evidence type="ECO:0000256" key="5">
    <source>
        <dbReference type="ARBA" id="ARBA00022840"/>
    </source>
</evidence>
<sequence length="412" mass="48071">MNQIELLKTAIKEAEKKNNIQLMQRSGAKKIFQIVKTFIQKHKCICYGGTAINNILPKKDQFYNLYDIPDYDFFSKTPMEDAITLSNIYYNYGYQNVESKSGLHSGTYKVFVDYIPVADITYAEGKFFDNLTKDCIKVDGILYAPPNFLRMAMYVELSRPAGDTSRWEKVFTRLELLNKHFPINKNCSLKGEPNHSSYNILLDLFLKDNVVFFGGYALSFYSKYLPINVTQPFDVISTDAKKLSIKCASKLGVKIIEHDEIEGYIGKRYEINIDNVLVANIYEPVACYNYNTITKNGQKINIATTDTMLSFYLMFLYTKHLDTSRIICLCQYLLNLQKLQPKGVLKRFSLNCIGKQKTQRDIFMEKDVIYKKFKNRKNEEIYKETFFKYNPKEKKTRKRPKKGVFDFFKNLL</sequence>
<organism evidence="9">
    <name type="scientific">viral metagenome</name>
    <dbReference type="NCBI Taxonomy" id="1070528"/>
    <lineage>
        <taxon>unclassified sequences</taxon>
        <taxon>metagenomes</taxon>
        <taxon>organismal metagenomes</taxon>
    </lineage>
</organism>
<dbReference type="GO" id="GO:0016740">
    <property type="term" value="F:transferase activity"/>
    <property type="evidence" value="ECO:0007669"/>
    <property type="project" value="UniProtKB-KW"/>
</dbReference>
<dbReference type="GO" id="GO:0005524">
    <property type="term" value="F:ATP binding"/>
    <property type="evidence" value="ECO:0007669"/>
    <property type="project" value="UniProtKB-KW"/>
</dbReference>
<evidence type="ECO:0000256" key="4">
    <source>
        <dbReference type="ARBA" id="ARBA00022741"/>
    </source>
</evidence>
<comment type="subcellular location">
    <subcellularLocation>
        <location evidence="1">Virion</location>
    </subcellularLocation>
</comment>
<dbReference type="GO" id="GO:0044423">
    <property type="term" value="C:virion component"/>
    <property type="evidence" value="ECO:0007669"/>
    <property type="project" value="UniProtKB-KW"/>
</dbReference>
<keyword evidence="4" id="KW-0547">Nucleotide-binding</keyword>
<dbReference type="InterPro" id="IPR045355">
    <property type="entry name" value="PolyA_pol_cat_su"/>
</dbReference>
<evidence type="ECO:0000256" key="3">
    <source>
        <dbReference type="ARBA" id="ARBA00022679"/>
    </source>
</evidence>
<evidence type="ECO:0000256" key="6">
    <source>
        <dbReference type="ARBA" id="ARBA00022844"/>
    </source>
</evidence>
<reference evidence="9" key="1">
    <citation type="journal article" date="2020" name="Nature">
        <title>Giant virus diversity and host interactions through global metagenomics.</title>
        <authorList>
            <person name="Schulz F."/>
            <person name="Roux S."/>
            <person name="Paez-Espino D."/>
            <person name="Jungbluth S."/>
            <person name="Walsh D.A."/>
            <person name="Denef V.J."/>
            <person name="McMahon K.D."/>
            <person name="Konstantinidis K.T."/>
            <person name="Eloe-Fadrosh E.A."/>
            <person name="Kyrpides N.C."/>
            <person name="Woyke T."/>
        </authorList>
    </citation>
    <scope>NUCLEOTIDE SEQUENCE</scope>
    <source>
        <strain evidence="9">GVMAG-M-3300023184-167</strain>
    </source>
</reference>
<protein>
    <recommendedName>
        <fullName evidence="8">Poly(A) polymerase catalytic subunit domain-containing protein</fullName>
    </recommendedName>
</protein>
<evidence type="ECO:0000256" key="1">
    <source>
        <dbReference type="ARBA" id="ARBA00004328"/>
    </source>
</evidence>
<dbReference type="Pfam" id="PF19244">
    <property type="entry name" value="Poly_A_pol_cat"/>
    <property type="match status" value="1"/>
</dbReference>